<dbReference type="Pfam" id="PF00656">
    <property type="entry name" value="Peptidase_C14"/>
    <property type="match status" value="1"/>
</dbReference>
<gene>
    <name evidence="2" type="ORF">B0H63DRAFT_528159</name>
</gene>
<dbReference type="InterPro" id="IPR011600">
    <property type="entry name" value="Pept_C14_caspase"/>
</dbReference>
<evidence type="ECO:0000313" key="3">
    <source>
        <dbReference type="Proteomes" id="UP001285441"/>
    </source>
</evidence>
<sequence length="291" mass="32025">MLPSAALGQRHGQAEETPLRKIVDALTEEATRASRAPSHASRYETVQVLLISWEHDDLGVAPEVDALATVFDRDFGFGVAQIIIPVEKSLFQLTHALLDWVESYGSDGSLLIVYYAGHGLVSESGRTLIWTNRRCSEDLSYRELKWNGCEDILLQSAADKLFIFDCCYAANAVSTGGCGVSEVICASGFKPIAPLPGILHHLKALDPSRIMPDRFRIANALAYSMLCLDCNAQSSGEHPSTLCAKTHATATTISAYSSSFHRGRRQTAFSSYTRNLRHESKWQRHASKHSL</sequence>
<dbReference type="GO" id="GO:0004197">
    <property type="term" value="F:cysteine-type endopeptidase activity"/>
    <property type="evidence" value="ECO:0007669"/>
    <property type="project" value="InterPro"/>
</dbReference>
<protein>
    <recommendedName>
        <fullName evidence="1">Peptidase C14 caspase domain-containing protein</fullName>
    </recommendedName>
</protein>
<feature type="domain" description="Peptidase C14 caspase" evidence="1">
    <location>
        <begin position="63"/>
        <end position="259"/>
    </location>
</feature>
<dbReference type="Proteomes" id="UP001285441">
    <property type="component" value="Unassembled WGS sequence"/>
</dbReference>
<evidence type="ECO:0000313" key="2">
    <source>
        <dbReference type="EMBL" id="KAK3370438.1"/>
    </source>
</evidence>
<reference evidence="2" key="1">
    <citation type="journal article" date="2023" name="Mol. Phylogenet. Evol.">
        <title>Genome-scale phylogeny and comparative genomics of the fungal order Sordariales.</title>
        <authorList>
            <person name="Hensen N."/>
            <person name="Bonometti L."/>
            <person name="Westerberg I."/>
            <person name="Brannstrom I.O."/>
            <person name="Guillou S."/>
            <person name="Cros-Aarteil S."/>
            <person name="Calhoun S."/>
            <person name="Haridas S."/>
            <person name="Kuo A."/>
            <person name="Mondo S."/>
            <person name="Pangilinan J."/>
            <person name="Riley R."/>
            <person name="LaButti K."/>
            <person name="Andreopoulos B."/>
            <person name="Lipzen A."/>
            <person name="Chen C."/>
            <person name="Yan M."/>
            <person name="Daum C."/>
            <person name="Ng V."/>
            <person name="Clum A."/>
            <person name="Steindorff A."/>
            <person name="Ohm R.A."/>
            <person name="Martin F."/>
            <person name="Silar P."/>
            <person name="Natvig D.O."/>
            <person name="Lalanne C."/>
            <person name="Gautier V."/>
            <person name="Ament-Velasquez S.L."/>
            <person name="Kruys A."/>
            <person name="Hutchinson M.I."/>
            <person name="Powell A.J."/>
            <person name="Barry K."/>
            <person name="Miller A.N."/>
            <person name="Grigoriev I.V."/>
            <person name="Debuchy R."/>
            <person name="Gladieux P."/>
            <person name="Hiltunen Thoren M."/>
            <person name="Johannesson H."/>
        </authorList>
    </citation>
    <scope>NUCLEOTIDE SEQUENCE</scope>
    <source>
        <strain evidence="2">CBS 232.78</strain>
    </source>
</reference>
<comment type="caution">
    <text evidence="2">The sequence shown here is derived from an EMBL/GenBank/DDBJ whole genome shotgun (WGS) entry which is preliminary data.</text>
</comment>
<proteinExistence type="predicted"/>
<keyword evidence="3" id="KW-1185">Reference proteome</keyword>
<dbReference type="GO" id="GO:0006508">
    <property type="term" value="P:proteolysis"/>
    <property type="evidence" value="ECO:0007669"/>
    <property type="project" value="InterPro"/>
</dbReference>
<organism evidence="2 3">
    <name type="scientific">Podospora didyma</name>
    <dbReference type="NCBI Taxonomy" id="330526"/>
    <lineage>
        <taxon>Eukaryota</taxon>
        <taxon>Fungi</taxon>
        <taxon>Dikarya</taxon>
        <taxon>Ascomycota</taxon>
        <taxon>Pezizomycotina</taxon>
        <taxon>Sordariomycetes</taxon>
        <taxon>Sordariomycetidae</taxon>
        <taxon>Sordariales</taxon>
        <taxon>Podosporaceae</taxon>
        <taxon>Podospora</taxon>
    </lineage>
</organism>
<name>A0AAE0N509_9PEZI</name>
<dbReference type="AlphaFoldDB" id="A0AAE0N509"/>
<accession>A0AAE0N509</accession>
<evidence type="ECO:0000259" key="1">
    <source>
        <dbReference type="Pfam" id="PF00656"/>
    </source>
</evidence>
<reference evidence="2" key="2">
    <citation type="submission" date="2023-06" db="EMBL/GenBank/DDBJ databases">
        <authorList>
            <consortium name="Lawrence Berkeley National Laboratory"/>
            <person name="Haridas S."/>
            <person name="Hensen N."/>
            <person name="Bonometti L."/>
            <person name="Westerberg I."/>
            <person name="Brannstrom I.O."/>
            <person name="Guillou S."/>
            <person name="Cros-Aarteil S."/>
            <person name="Calhoun S."/>
            <person name="Kuo A."/>
            <person name="Mondo S."/>
            <person name="Pangilinan J."/>
            <person name="Riley R."/>
            <person name="LaButti K."/>
            <person name="Andreopoulos B."/>
            <person name="Lipzen A."/>
            <person name="Chen C."/>
            <person name="Yanf M."/>
            <person name="Daum C."/>
            <person name="Ng V."/>
            <person name="Clum A."/>
            <person name="Steindorff A."/>
            <person name="Ohm R."/>
            <person name="Martin F."/>
            <person name="Silar P."/>
            <person name="Natvig D."/>
            <person name="Lalanne C."/>
            <person name="Gautier V."/>
            <person name="Ament-velasquez S.L."/>
            <person name="Kruys A."/>
            <person name="Hutchinson M.I."/>
            <person name="Powell A.J."/>
            <person name="Barry K."/>
            <person name="Miller A.N."/>
            <person name="Grigoriev I.V."/>
            <person name="Debuchy R."/>
            <person name="Gladieux P."/>
            <person name="Thoren M.H."/>
            <person name="Johannesson H."/>
        </authorList>
    </citation>
    <scope>NUCLEOTIDE SEQUENCE</scope>
    <source>
        <strain evidence="2">CBS 232.78</strain>
    </source>
</reference>
<dbReference type="EMBL" id="JAULSW010000009">
    <property type="protein sequence ID" value="KAK3370438.1"/>
    <property type="molecule type" value="Genomic_DNA"/>
</dbReference>